<keyword evidence="9" id="KW-0998">Cell outer membrane</keyword>
<keyword evidence="5" id="KW-0812">Transmembrane</keyword>
<evidence type="ECO:0000256" key="1">
    <source>
        <dbReference type="ARBA" id="ARBA00004571"/>
    </source>
</evidence>
<dbReference type="EMBL" id="CP013729">
    <property type="protein sequence ID" value="ALV07586.1"/>
    <property type="molecule type" value="Genomic_DNA"/>
</dbReference>
<dbReference type="STRING" id="76731.RD2015_3125"/>
<dbReference type="PANTHER" id="PTHR38762">
    <property type="entry name" value="CRYPTIC OUTER MEMBRANE PORIN BGLH-RELATED"/>
    <property type="match status" value="1"/>
</dbReference>
<evidence type="ECO:0000256" key="5">
    <source>
        <dbReference type="ARBA" id="ARBA00022692"/>
    </source>
</evidence>
<dbReference type="SUPFAM" id="SSF56935">
    <property type="entry name" value="Porins"/>
    <property type="match status" value="1"/>
</dbReference>
<dbReference type="InterPro" id="IPR036998">
    <property type="entry name" value="Porin_LamB_sf"/>
</dbReference>
<comment type="similarity">
    <text evidence="2">Belongs to the porin LamB (TC 1.B.3) family.</text>
</comment>
<dbReference type="GO" id="GO:0015774">
    <property type="term" value="P:polysaccharide transport"/>
    <property type="evidence" value="ECO:0007669"/>
    <property type="project" value="TreeGrafter"/>
</dbReference>
<dbReference type="GO" id="GO:0046930">
    <property type="term" value="C:pore complex"/>
    <property type="evidence" value="ECO:0007669"/>
    <property type="project" value="UniProtKB-KW"/>
</dbReference>
<evidence type="ECO:0000313" key="11">
    <source>
        <dbReference type="Proteomes" id="UP000060699"/>
    </source>
</evidence>
<dbReference type="OrthoDB" id="106611at2"/>
<evidence type="ECO:0000256" key="2">
    <source>
        <dbReference type="ARBA" id="ARBA00007055"/>
    </source>
</evidence>
<evidence type="ECO:0000256" key="9">
    <source>
        <dbReference type="ARBA" id="ARBA00023237"/>
    </source>
</evidence>
<dbReference type="AlphaFoldDB" id="A0A0U3LMC6"/>
<proteinExistence type="inferred from homology"/>
<dbReference type="Gene3D" id="2.40.170.10">
    <property type="entry name" value="Porin, LamB type"/>
    <property type="match status" value="1"/>
</dbReference>
<dbReference type="PATRIC" id="fig|76731.3.peg.3202"/>
<keyword evidence="6" id="KW-0406">Ion transport</keyword>
<evidence type="ECO:0000256" key="3">
    <source>
        <dbReference type="ARBA" id="ARBA00022448"/>
    </source>
</evidence>
<dbReference type="GO" id="GO:0006811">
    <property type="term" value="P:monoatomic ion transport"/>
    <property type="evidence" value="ECO:0007669"/>
    <property type="project" value="UniProtKB-KW"/>
</dbReference>
<evidence type="ECO:0000256" key="4">
    <source>
        <dbReference type="ARBA" id="ARBA00022452"/>
    </source>
</evidence>
<evidence type="ECO:0000313" key="10">
    <source>
        <dbReference type="EMBL" id="ALV07586.1"/>
    </source>
</evidence>
<keyword evidence="4" id="KW-1134">Transmembrane beta strand</keyword>
<organism evidence="10 11">
    <name type="scientific">Roseateles depolymerans</name>
    <dbReference type="NCBI Taxonomy" id="76731"/>
    <lineage>
        <taxon>Bacteria</taxon>
        <taxon>Pseudomonadati</taxon>
        <taxon>Pseudomonadota</taxon>
        <taxon>Betaproteobacteria</taxon>
        <taxon>Burkholderiales</taxon>
        <taxon>Sphaerotilaceae</taxon>
        <taxon>Roseateles</taxon>
    </lineage>
</organism>
<dbReference type="GO" id="GO:0015288">
    <property type="term" value="F:porin activity"/>
    <property type="evidence" value="ECO:0007669"/>
    <property type="project" value="UniProtKB-KW"/>
</dbReference>
<dbReference type="KEGG" id="rdp:RD2015_3125"/>
<protein>
    <submittedName>
        <fullName evidence="10">Uncharacterized protein</fullName>
    </submittedName>
</protein>
<dbReference type="PANTHER" id="PTHR38762:SF1">
    <property type="entry name" value="CRYPTIC OUTER MEMBRANE PORIN BGLH-RELATED"/>
    <property type="match status" value="1"/>
</dbReference>
<reference evidence="10 11" key="1">
    <citation type="submission" date="2015-12" db="EMBL/GenBank/DDBJ databases">
        <title>Complete genome of Roseateles depolymerans KCTC 42856.</title>
        <authorList>
            <person name="Kim K.M."/>
        </authorList>
    </citation>
    <scope>NUCLEOTIDE SEQUENCE [LARGE SCALE GENOMIC DNA]</scope>
    <source>
        <strain evidence="10 11">KCTC 42856</strain>
    </source>
</reference>
<evidence type="ECO:0000256" key="6">
    <source>
        <dbReference type="ARBA" id="ARBA00023065"/>
    </source>
</evidence>
<sequence precursor="true">MTRIAHAYKQIPLAIGLLMAAGASQALDWTGYFRAGPGLTSNGTSRSCYALNGGTQGMKYRLGNECDFYGEFQLAQGFKKDGVEYKVTLMTDYYDGSTDRTKGDWDVAQMFAEAKGFDIAPEATFWIGKERGRRGDVHIVDTYFTEMVGVGAGAKGFTGLGPGKLGVAYYKTDKDSNERPGHRGNVEYVDAAVNDGGKLSVFGTVTKGQFAGGTNGWGLTFKHEQENMFGTGLNNVIWLQYAQGSTGLNSNFGNLTDTSAAKKYRVVESVNWQQGAWGGMAMVLYAHEKDNQGVATKSGSVGGRVSYAVTRNFKLLTEAGVSQYKPDGGQTARLTKLTFAPTLSVGPALMDRPEFRLYVTHAKWNRAAGNVTNNVNFEDKTSGTSFGAQVEMWF</sequence>
<accession>A0A0U3LMC6</accession>
<evidence type="ECO:0000256" key="7">
    <source>
        <dbReference type="ARBA" id="ARBA00023114"/>
    </source>
</evidence>
<keyword evidence="8" id="KW-0472">Membrane</keyword>
<keyword evidence="7" id="KW-0626">Porin</keyword>
<dbReference type="Pfam" id="PF02264">
    <property type="entry name" value="LamB"/>
    <property type="match status" value="1"/>
</dbReference>
<keyword evidence="11" id="KW-1185">Reference proteome</keyword>
<name>A0A0U3LMC6_9BURK</name>
<dbReference type="RefSeq" id="WP_058935678.1">
    <property type="nucleotide sequence ID" value="NZ_CP013729.1"/>
</dbReference>
<dbReference type="Proteomes" id="UP000060699">
    <property type="component" value="Chromosome"/>
</dbReference>
<gene>
    <name evidence="10" type="ORF">RD2015_3125</name>
</gene>
<keyword evidence="3" id="KW-0813">Transport</keyword>
<dbReference type="GO" id="GO:0015144">
    <property type="term" value="F:carbohydrate transmembrane transporter activity"/>
    <property type="evidence" value="ECO:0007669"/>
    <property type="project" value="TreeGrafter"/>
</dbReference>
<dbReference type="InterPro" id="IPR050286">
    <property type="entry name" value="G_neg_Bact_CarbUptk_Porin"/>
</dbReference>
<dbReference type="GO" id="GO:0009279">
    <property type="term" value="C:cell outer membrane"/>
    <property type="evidence" value="ECO:0007669"/>
    <property type="project" value="UniProtKB-SubCell"/>
</dbReference>
<comment type="subcellular location">
    <subcellularLocation>
        <location evidence="1">Cell outer membrane</location>
        <topology evidence="1">Multi-pass membrane protein</topology>
    </subcellularLocation>
</comment>
<dbReference type="InterPro" id="IPR003192">
    <property type="entry name" value="Porin_LamB"/>
</dbReference>
<evidence type="ECO:0000256" key="8">
    <source>
        <dbReference type="ARBA" id="ARBA00023136"/>
    </source>
</evidence>